<dbReference type="Gene3D" id="3.40.50.150">
    <property type="entry name" value="Vaccinia Virus protein VP39"/>
    <property type="match status" value="1"/>
</dbReference>
<dbReference type="RefSeq" id="WP_145663808.1">
    <property type="nucleotide sequence ID" value="NZ_VIWO01000001.1"/>
</dbReference>
<accession>A0A561Q4K2</accession>
<reference evidence="1 2" key="1">
    <citation type="submission" date="2019-06" db="EMBL/GenBank/DDBJ databases">
        <title>Sorghum-associated microbial communities from plants grown in Nebraska, USA.</title>
        <authorList>
            <person name="Schachtman D."/>
        </authorList>
    </citation>
    <scope>NUCLEOTIDE SEQUENCE [LARGE SCALE GENOMIC DNA]</scope>
    <source>
        <strain evidence="1 2">1209</strain>
    </source>
</reference>
<dbReference type="EMBL" id="VIWO01000001">
    <property type="protein sequence ID" value="TWF45300.1"/>
    <property type="molecule type" value="Genomic_DNA"/>
</dbReference>
<proteinExistence type="predicted"/>
<comment type="caution">
    <text evidence="1">The sequence shown here is derived from an EMBL/GenBank/DDBJ whole genome shotgun (WGS) entry which is preliminary data.</text>
</comment>
<evidence type="ECO:0000313" key="2">
    <source>
        <dbReference type="Proteomes" id="UP000320811"/>
    </source>
</evidence>
<organism evidence="1 2">
    <name type="scientific">Chitinophaga polysaccharea</name>
    <dbReference type="NCBI Taxonomy" id="1293035"/>
    <lineage>
        <taxon>Bacteria</taxon>
        <taxon>Pseudomonadati</taxon>
        <taxon>Bacteroidota</taxon>
        <taxon>Chitinophagia</taxon>
        <taxon>Chitinophagales</taxon>
        <taxon>Chitinophagaceae</taxon>
        <taxon>Chitinophaga</taxon>
    </lineage>
</organism>
<dbReference type="OrthoDB" id="5495550at2"/>
<keyword evidence="2" id="KW-1185">Reference proteome</keyword>
<dbReference type="Proteomes" id="UP000320811">
    <property type="component" value="Unassembled WGS sequence"/>
</dbReference>
<sequence length="297" mass="33711">MINELQFCIQAIEADDTLYEIENFHHRAQTIDQLDFHILDRISSLAPTPVLLELQQWAIQLKCKLEQADLQLFTQLRQKISAGYYSPNAFNAMVSKYLGDTVNCAVPSDEPGYDDLDTFINGLLSVYPVPAPVLEQEPEMIYYQKTPARIIFEMVALARPTPNDVFFDIGSGLGQAAILVNLLSGIVSKGIEYEPAYCDYACRCMRSLQLQGVTFTNINAHQGDYSEGTLFFFYTPFEGSMLQHMLDILQRESRQRVIRIFTYGHCSPLVAQQSWLTCINGTGMHHYRLYGFTSASR</sequence>
<dbReference type="AlphaFoldDB" id="A0A561Q4K2"/>
<gene>
    <name evidence="1" type="ORF">FHW36_1011230</name>
</gene>
<name>A0A561Q4K2_9BACT</name>
<evidence type="ECO:0000313" key="1">
    <source>
        <dbReference type="EMBL" id="TWF45300.1"/>
    </source>
</evidence>
<dbReference type="InterPro" id="IPR029063">
    <property type="entry name" value="SAM-dependent_MTases_sf"/>
</dbReference>
<dbReference type="SUPFAM" id="SSF53335">
    <property type="entry name" value="S-adenosyl-L-methionine-dependent methyltransferases"/>
    <property type="match status" value="1"/>
</dbReference>
<protein>
    <submittedName>
        <fullName evidence="1">Histone methylation protein DOT1</fullName>
    </submittedName>
</protein>